<dbReference type="InParanoid" id="I1N403"/>
<gene>
    <name evidence="2" type="ORF">GLYMA_18G243600</name>
</gene>
<proteinExistence type="predicted"/>
<evidence type="ECO:0000256" key="1">
    <source>
        <dbReference type="SAM" id="Phobius"/>
    </source>
</evidence>
<feature type="transmembrane region" description="Helical" evidence="1">
    <location>
        <begin position="32"/>
        <end position="51"/>
    </location>
</feature>
<protein>
    <submittedName>
        <fullName evidence="2 3">Uncharacterized protein</fullName>
    </submittedName>
</protein>
<name>I1N403_SOYBN</name>
<dbReference type="EMBL" id="CM000851">
    <property type="protein sequence ID" value="KRH00944.1"/>
    <property type="molecule type" value="Genomic_DNA"/>
</dbReference>
<evidence type="ECO:0000313" key="4">
    <source>
        <dbReference type="Proteomes" id="UP000008827"/>
    </source>
</evidence>
<evidence type="ECO:0000313" key="3">
    <source>
        <dbReference type="EnsemblPlants" id="KRH00944"/>
    </source>
</evidence>
<evidence type="ECO:0000313" key="2">
    <source>
        <dbReference type="EMBL" id="KRH00944.1"/>
    </source>
</evidence>
<organism evidence="2">
    <name type="scientific">Glycine max</name>
    <name type="common">Soybean</name>
    <name type="synonym">Glycine hispida</name>
    <dbReference type="NCBI Taxonomy" id="3847"/>
    <lineage>
        <taxon>Eukaryota</taxon>
        <taxon>Viridiplantae</taxon>
        <taxon>Streptophyta</taxon>
        <taxon>Embryophyta</taxon>
        <taxon>Tracheophyta</taxon>
        <taxon>Spermatophyta</taxon>
        <taxon>Magnoliopsida</taxon>
        <taxon>eudicotyledons</taxon>
        <taxon>Gunneridae</taxon>
        <taxon>Pentapetalae</taxon>
        <taxon>rosids</taxon>
        <taxon>fabids</taxon>
        <taxon>Fabales</taxon>
        <taxon>Fabaceae</taxon>
        <taxon>Papilionoideae</taxon>
        <taxon>50 kb inversion clade</taxon>
        <taxon>NPAAA clade</taxon>
        <taxon>indigoferoid/millettioid clade</taxon>
        <taxon>Phaseoleae</taxon>
        <taxon>Glycine</taxon>
        <taxon>Glycine subgen. Soja</taxon>
    </lineage>
</organism>
<dbReference type="Proteomes" id="UP000008827">
    <property type="component" value="Chromosome 18"/>
</dbReference>
<keyword evidence="4" id="KW-1185">Reference proteome</keyword>
<keyword evidence="1" id="KW-0812">Transmembrane</keyword>
<accession>I1N403</accession>
<keyword evidence="1" id="KW-0472">Membrane</keyword>
<keyword evidence="1" id="KW-1133">Transmembrane helix</keyword>
<reference evidence="3" key="2">
    <citation type="submission" date="2018-02" db="UniProtKB">
        <authorList>
            <consortium name="EnsemblPlants"/>
        </authorList>
    </citation>
    <scope>IDENTIFICATION</scope>
    <source>
        <strain evidence="3">Williams 82</strain>
    </source>
</reference>
<dbReference type="HOGENOM" id="CLU_3072542_0_0_1"/>
<sequence length="53" mass="5515">MDFSFFIGCHGVTIFPIAEGGSTSACGHSNNGIPGVFALVASDLFLLAWIIGR</sequence>
<dbReference type="Gramene" id="KRH00944">
    <property type="protein sequence ID" value="KRH00944"/>
    <property type="gene ID" value="GLYMA_18G243600"/>
</dbReference>
<dbReference type="AlphaFoldDB" id="I1N403"/>
<dbReference type="EnsemblPlants" id="KRH00944">
    <property type="protein sequence ID" value="KRH00944"/>
    <property type="gene ID" value="GLYMA_18G243600"/>
</dbReference>
<reference evidence="2" key="3">
    <citation type="submission" date="2018-07" db="EMBL/GenBank/DDBJ databases">
        <title>WGS assembly of Glycine max.</title>
        <authorList>
            <person name="Schmutz J."/>
            <person name="Cannon S."/>
            <person name="Schlueter J."/>
            <person name="Ma J."/>
            <person name="Mitros T."/>
            <person name="Nelson W."/>
            <person name="Hyten D."/>
            <person name="Song Q."/>
            <person name="Thelen J."/>
            <person name="Cheng J."/>
            <person name="Xu D."/>
            <person name="Hellsten U."/>
            <person name="May G."/>
            <person name="Yu Y."/>
            <person name="Sakurai T."/>
            <person name="Umezawa T."/>
            <person name="Bhattacharyya M."/>
            <person name="Sandhu D."/>
            <person name="Valliyodan B."/>
            <person name="Lindquist E."/>
            <person name="Peto M."/>
            <person name="Grant D."/>
            <person name="Shu S."/>
            <person name="Goodstein D."/>
            <person name="Barry K."/>
            <person name="Futrell-Griggs M."/>
            <person name="Abernathy B."/>
            <person name="Du J."/>
            <person name="Tian Z."/>
            <person name="Zhu L."/>
            <person name="Gill N."/>
            <person name="Joshi T."/>
            <person name="Libault M."/>
            <person name="Sethuraman A."/>
            <person name="Zhang X."/>
            <person name="Shinozaki K."/>
            <person name="Nguyen H."/>
            <person name="Wing R."/>
            <person name="Cregan P."/>
            <person name="Specht J."/>
            <person name="Grimwood J."/>
            <person name="Rokhsar D."/>
            <person name="Stacey G."/>
            <person name="Shoemaker R."/>
            <person name="Jackson S."/>
        </authorList>
    </citation>
    <scope>NUCLEOTIDE SEQUENCE</scope>
    <source>
        <tissue evidence="2">Callus</tissue>
    </source>
</reference>
<dbReference type="PaxDb" id="3847-GLYMA18G47880.2"/>
<reference evidence="2 3" key="1">
    <citation type="journal article" date="2010" name="Nature">
        <title>Genome sequence of the palaeopolyploid soybean.</title>
        <authorList>
            <person name="Schmutz J."/>
            <person name="Cannon S.B."/>
            <person name="Schlueter J."/>
            <person name="Ma J."/>
            <person name="Mitros T."/>
            <person name="Nelson W."/>
            <person name="Hyten D.L."/>
            <person name="Song Q."/>
            <person name="Thelen J.J."/>
            <person name="Cheng J."/>
            <person name="Xu D."/>
            <person name="Hellsten U."/>
            <person name="May G.D."/>
            <person name="Yu Y."/>
            <person name="Sakurai T."/>
            <person name="Umezawa T."/>
            <person name="Bhattacharyya M.K."/>
            <person name="Sandhu D."/>
            <person name="Valliyodan B."/>
            <person name="Lindquist E."/>
            <person name="Peto M."/>
            <person name="Grant D."/>
            <person name="Shu S."/>
            <person name="Goodstein D."/>
            <person name="Barry K."/>
            <person name="Futrell-Griggs M."/>
            <person name="Abernathy B."/>
            <person name="Du J."/>
            <person name="Tian Z."/>
            <person name="Zhu L."/>
            <person name="Gill N."/>
            <person name="Joshi T."/>
            <person name="Libault M."/>
            <person name="Sethuraman A."/>
            <person name="Zhang X.-C."/>
            <person name="Shinozaki K."/>
            <person name="Nguyen H.T."/>
            <person name="Wing R.A."/>
            <person name="Cregan P."/>
            <person name="Specht J."/>
            <person name="Grimwood J."/>
            <person name="Rokhsar D."/>
            <person name="Stacey G."/>
            <person name="Shoemaker R.C."/>
            <person name="Jackson S.A."/>
        </authorList>
    </citation>
    <scope>NUCLEOTIDE SEQUENCE [LARGE SCALE GENOMIC DNA]</scope>
    <source>
        <strain evidence="3">cv. Williams 82</strain>
        <tissue evidence="2">Callus</tissue>
    </source>
</reference>